<feature type="domain" description="AAA+ ATPase" evidence="16">
    <location>
        <begin position="41"/>
        <end position="176"/>
    </location>
</feature>
<feature type="binding site" evidence="14">
    <location>
        <position position="524"/>
    </location>
    <ligand>
        <name>[4Fe-4S] cluster</name>
        <dbReference type="ChEBI" id="CHEBI:49883"/>
        <note>ligand shared between dimeric partners</note>
    </ligand>
</feature>
<evidence type="ECO:0000256" key="13">
    <source>
        <dbReference type="ARBA" id="ARBA00070186"/>
    </source>
</evidence>
<dbReference type="GO" id="GO:0031391">
    <property type="term" value="C:Elg1 RFC-like complex"/>
    <property type="evidence" value="ECO:0007669"/>
    <property type="project" value="UniProtKB-ARBA"/>
</dbReference>
<dbReference type="Gene3D" id="1.20.272.10">
    <property type="match status" value="1"/>
</dbReference>
<feature type="binding site" evidence="14">
    <location>
        <position position="527"/>
    </location>
    <ligand>
        <name>[4Fe-4S] cluster</name>
        <dbReference type="ChEBI" id="CHEBI:49883"/>
        <note>ligand shared between dimeric partners</note>
    </ligand>
</feature>
<comment type="similarity">
    <text evidence="14">Belongs to the Mrp/NBP35 ATP-binding proteins family. NUBP2/CFD1 subfamily.</text>
</comment>
<organism evidence="17 18">
    <name type="scientific">Gymnopilus dilepis</name>
    <dbReference type="NCBI Taxonomy" id="231916"/>
    <lineage>
        <taxon>Eukaryota</taxon>
        <taxon>Fungi</taxon>
        <taxon>Dikarya</taxon>
        <taxon>Basidiomycota</taxon>
        <taxon>Agaricomycotina</taxon>
        <taxon>Agaricomycetes</taxon>
        <taxon>Agaricomycetidae</taxon>
        <taxon>Agaricales</taxon>
        <taxon>Agaricineae</taxon>
        <taxon>Hymenogastraceae</taxon>
        <taxon>Gymnopilus</taxon>
    </lineage>
</organism>
<feature type="binding site" evidence="14">
    <location>
        <begin position="346"/>
        <end position="353"/>
    </location>
    <ligand>
        <name>ATP</name>
        <dbReference type="ChEBI" id="CHEBI:30616"/>
    </ligand>
</feature>
<name>A0A409VBW7_9AGAR</name>
<dbReference type="GO" id="GO:0005829">
    <property type="term" value="C:cytosol"/>
    <property type="evidence" value="ECO:0007669"/>
    <property type="project" value="TreeGrafter"/>
</dbReference>
<keyword evidence="5 14" id="KW-0963">Cytoplasm</keyword>
<proteinExistence type="inferred from homology"/>
<feature type="region of interest" description="Disordered" evidence="15">
    <location>
        <begin position="929"/>
        <end position="972"/>
    </location>
</feature>
<dbReference type="Gene3D" id="3.40.50.300">
    <property type="entry name" value="P-loop containing nucleotide triphosphate hydrolases"/>
    <property type="match status" value="2"/>
</dbReference>
<evidence type="ECO:0000256" key="8">
    <source>
        <dbReference type="ARBA" id="ARBA00022741"/>
    </source>
</evidence>
<dbReference type="Pfam" id="PF08542">
    <property type="entry name" value="Rep_fac_C"/>
    <property type="match status" value="1"/>
</dbReference>
<dbReference type="HAMAP" id="MF_03039">
    <property type="entry name" value="NUBP2"/>
    <property type="match status" value="1"/>
</dbReference>
<dbReference type="NCBIfam" id="NF001679">
    <property type="entry name" value="PRK00440.1"/>
    <property type="match status" value="1"/>
</dbReference>
<dbReference type="CDD" id="cd18140">
    <property type="entry name" value="HLD_clamp_RFC"/>
    <property type="match status" value="1"/>
</dbReference>
<keyword evidence="9 14" id="KW-0067">ATP-binding</keyword>
<comment type="similarity">
    <text evidence="3">Belongs to the activator 1 small subunits family.</text>
</comment>
<dbReference type="PANTHER" id="PTHR23264">
    <property type="entry name" value="NUCLEOTIDE-BINDING PROTEIN NBP35 YEAST -RELATED"/>
    <property type="match status" value="1"/>
</dbReference>
<evidence type="ECO:0000256" key="5">
    <source>
        <dbReference type="ARBA" id="ARBA00022490"/>
    </source>
</evidence>
<dbReference type="Gene3D" id="1.10.8.60">
    <property type="match status" value="1"/>
</dbReference>
<evidence type="ECO:0000256" key="12">
    <source>
        <dbReference type="ARBA" id="ARBA00023242"/>
    </source>
</evidence>
<feature type="compositionally biased region" description="Low complexity" evidence="15">
    <location>
        <begin position="829"/>
        <end position="839"/>
    </location>
</feature>
<evidence type="ECO:0000256" key="14">
    <source>
        <dbReference type="HAMAP-Rule" id="MF_03039"/>
    </source>
</evidence>
<evidence type="ECO:0000256" key="3">
    <source>
        <dbReference type="ARBA" id="ARBA00005378"/>
    </source>
</evidence>
<evidence type="ECO:0000256" key="15">
    <source>
        <dbReference type="SAM" id="MobiDB-lite"/>
    </source>
</evidence>
<dbReference type="AlphaFoldDB" id="A0A409VBW7"/>
<dbReference type="FunFam" id="1.10.8.60:FF:000012">
    <property type="entry name" value="Replication factor C subunit 4"/>
    <property type="match status" value="1"/>
</dbReference>
<dbReference type="PROSITE" id="PS01215">
    <property type="entry name" value="MRP"/>
    <property type="match status" value="1"/>
</dbReference>
<dbReference type="GO" id="GO:0005524">
    <property type="term" value="F:ATP binding"/>
    <property type="evidence" value="ECO:0007669"/>
    <property type="project" value="UniProtKB-KW"/>
</dbReference>
<evidence type="ECO:0000256" key="2">
    <source>
        <dbReference type="ARBA" id="ARBA00004496"/>
    </source>
</evidence>
<dbReference type="GO" id="GO:0140663">
    <property type="term" value="F:ATP-dependent FeS chaperone activity"/>
    <property type="evidence" value="ECO:0007669"/>
    <property type="project" value="InterPro"/>
</dbReference>
<dbReference type="InterPro" id="IPR008921">
    <property type="entry name" value="DNA_pol3_clamp-load_cplx_C"/>
</dbReference>
<comment type="subcellular location">
    <subcellularLocation>
        <location evidence="2 14">Cytoplasm</location>
    </subcellularLocation>
    <subcellularLocation>
        <location evidence="1">Nucleus</location>
    </subcellularLocation>
</comment>
<evidence type="ECO:0000313" key="17">
    <source>
        <dbReference type="EMBL" id="PPQ64524.1"/>
    </source>
</evidence>
<dbReference type="GO" id="GO:0005634">
    <property type="term" value="C:nucleus"/>
    <property type="evidence" value="ECO:0007669"/>
    <property type="project" value="UniProtKB-SubCell"/>
</dbReference>
<evidence type="ECO:0000256" key="7">
    <source>
        <dbReference type="ARBA" id="ARBA00022723"/>
    </source>
</evidence>
<dbReference type="HAMAP" id="MF_02040">
    <property type="entry name" value="Mrp_NBP35"/>
    <property type="match status" value="1"/>
</dbReference>
<dbReference type="FunFam" id="1.20.272.10:FF:000015">
    <property type="entry name" value="Replication factor C subunit 4"/>
    <property type="match status" value="1"/>
</dbReference>
<dbReference type="InterPro" id="IPR003593">
    <property type="entry name" value="AAA+_ATPase"/>
</dbReference>
<keyword evidence="10 14" id="KW-0408">Iron</keyword>
<feature type="compositionally biased region" description="Polar residues" evidence="15">
    <location>
        <begin position="960"/>
        <end position="971"/>
    </location>
</feature>
<dbReference type="Pfam" id="PF00004">
    <property type="entry name" value="AAA"/>
    <property type="match status" value="1"/>
</dbReference>
<dbReference type="FunFam" id="3.40.50.300:FF:000107">
    <property type="entry name" value="Replication factor C subunit 4"/>
    <property type="match status" value="1"/>
</dbReference>
<feature type="compositionally biased region" description="Low complexity" evidence="15">
    <location>
        <begin position="734"/>
        <end position="802"/>
    </location>
</feature>
<dbReference type="GO" id="GO:0046872">
    <property type="term" value="F:metal ion binding"/>
    <property type="evidence" value="ECO:0007669"/>
    <property type="project" value="UniProtKB-KW"/>
</dbReference>
<feature type="domain" description="AAA+ ATPase" evidence="16">
    <location>
        <begin position="338"/>
        <end position="509"/>
    </location>
</feature>
<protein>
    <recommendedName>
        <fullName evidence="13">Replication factor C subunit 4</fullName>
    </recommendedName>
</protein>
<dbReference type="InParanoid" id="A0A409VBW7"/>
<sequence>MASEVPYELPWVEKYRPQVLDDIVGNQETIERLKVIAKDGNCPHIIISGMPGIGKTTSIHCLAHQLLGDAYKEGVLELNASDERGIDVVRNKIKAFAQKKVTLPPGRHKIIILDEADSMTPGAQQALRRTMEIFSNTTRFCLACNMSNKIIEPIQSRCAILRYAKLKDQEILKRLLEICDMEKVQYNDDGLTALIFTSEGDMRQAINNLQSTHSGFGFVSGDNVFKVCDQPHPIIIQATIRACLKGDVDTAVEKLNDLWAQGYSAVDIVVTLFRVVKTFDEMPEYTKLEYIKEIGFTHMRILEGVGTLVQLAGLAAPLYLSSMALQETAVTRRLRSVKHIIIVLAGKGGVGKSSVSTQLALNLAASSPTAKVGILDVDLTGPSIPRMFGVDDKSVHQSSDGWVPVYADGPNARLACMSVGFLLKNKGDSVVWRGPKKNGMIRQFLSDVRWGTLDYLVIDTPPGTSDEHLSLMEHLAGVHSRLSAVIVTTPQAVALMDAMKCLSFTRAVNLPVLGLIENMSGYACPCCGEISNVFSTGGGAEMARKEGLRFLGSLPVDTELVSLLDGGKEGEMGLLARVLSLNGSPRIPNLMADFDTPYTSPDEDPFNVQPVVELVKPLRAVKHRRSSMLDKWISEQQAQPPVVANTADPPSPPCFNAGTFASSSNPYLAYPDLPRISQEAALLAEADTASIISYDLVDDDDIPHDTPLEGPSCEVLATPLSQRAHKSSRHSITPSFRNLSSPFRPSPPSASSSNMEAASRAFARFSIFPRTPRSSTDPSSDMTPPQQHNRSSSVSTLNSSSSHPKSKAIPSSTSPKWRPTVLGHFQQMSTSEVSVETSEAQYTPSRPSISSGDTCTTWHTAQTATTLDTNIPPTPSKISLFESIRLRSSRSPKMSKFSAASSSSSIQLANVPIVGNACDVKEGPFSKRVPFQPLPNSNLHNRISDDDLDPLRTYRPNRPEASQPSYSSSGTLPRVKFASLNSRSHRKKKKLVVSGIGVTEIRKFENLKRWCESFGDVRQISRMPNGDLQIEFRDSEVADTVSDGLSEEGFRVESCQYI</sequence>
<keyword evidence="7 14" id="KW-0479">Metal-binding</keyword>
<dbReference type="PANTHER" id="PTHR23264:SF19">
    <property type="entry name" value="CYTOSOLIC FE-S CLUSTER ASSEMBLY FACTOR NUBP2"/>
    <property type="match status" value="1"/>
</dbReference>
<dbReference type="Proteomes" id="UP000284706">
    <property type="component" value="Unassembled WGS sequence"/>
</dbReference>
<reference evidence="17 18" key="1">
    <citation type="journal article" date="2018" name="Evol. Lett.">
        <title>Horizontal gene cluster transfer increased hallucinogenic mushroom diversity.</title>
        <authorList>
            <person name="Reynolds H.T."/>
            <person name="Vijayakumar V."/>
            <person name="Gluck-Thaler E."/>
            <person name="Korotkin H.B."/>
            <person name="Matheny P.B."/>
            <person name="Slot J.C."/>
        </authorList>
    </citation>
    <scope>NUCLEOTIDE SEQUENCE [LARGE SCALE GENOMIC DNA]</scope>
    <source>
        <strain evidence="17 18">SRW20</strain>
    </source>
</reference>
<dbReference type="InterPro" id="IPR013748">
    <property type="entry name" value="Rep_factorC_C"/>
</dbReference>
<evidence type="ECO:0000256" key="1">
    <source>
        <dbReference type="ARBA" id="ARBA00004123"/>
    </source>
</evidence>
<dbReference type="STRING" id="231916.A0A409VBW7"/>
<keyword evidence="8 14" id="KW-0547">Nucleotide-binding</keyword>
<accession>A0A409VBW7</accession>
<evidence type="ECO:0000256" key="4">
    <source>
        <dbReference type="ARBA" id="ARBA00022485"/>
    </source>
</evidence>
<keyword evidence="18" id="KW-1185">Reference proteome</keyword>
<feature type="compositionally biased region" description="Basic and acidic residues" evidence="15">
    <location>
        <begin position="942"/>
        <end position="952"/>
    </location>
</feature>
<dbReference type="GO" id="GO:0003677">
    <property type="term" value="F:DNA binding"/>
    <property type="evidence" value="ECO:0007669"/>
    <property type="project" value="InterPro"/>
</dbReference>
<feature type="region of interest" description="Disordered" evidence="15">
    <location>
        <begin position="721"/>
        <end position="854"/>
    </location>
</feature>
<evidence type="ECO:0000313" key="18">
    <source>
        <dbReference type="Proteomes" id="UP000284706"/>
    </source>
</evidence>
<dbReference type="GO" id="GO:0016226">
    <property type="term" value="P:iron-sulfur cluster assembly"/>
    <property type="evidence" value="ECO:0007669"/>
    <property type="project" value="UniProtKB-UniRule"/>
</dbReference>
<dbReference type="GO" id="GO:0006271">
    <property type="term" value="P:DNA strand elongation involved in DNA replication"/>
    <property type="evidence" value="ECO:0007669"/>
    <property type="project" value="UniProtKB-ARBA"/>
</dbReference>
<dbReference type="SUPFAM" id="SSF48019">
    <property type="entry name" value="post-AAA+ oligomerization domain-like"/>
    <property type="match status" value="1"/>
</dbReference>
<evidence type="ECO:0000256" key="6">
    <source>
        <dbReference type="ARBA" id="ARBA00022705"/>
    </source>
</evidence>
<evidence type="ECO:0000256" key="10">
    <source>
        <dbReference type="ARBA" id="ARBA00023004"/>
    </source>
</evidence>
<dbReference type="InterPro" id="IPR033756">
    <property type="entry name" value="YlxH/NBP35"/>
</dbReference>
<evidence type="ECO:0000256" key="11">
    <source>
        <dbReference type="ARBA" id="ARBA00023014"/>
    </source>
</evidence>
<comment type="caution">
    <text evidence="17">The sequence shown here is derived from an EMBL/GenBank/DDBJ whole genome shotgun (WGS) entry which is preliminary data.</text>
</comment>
<dbReference type="InterPro" id="IPR003959">
    <property type="entry name" value="ATPase_AAA_core"/>
</dbReference>
<dbReference type="EMBL" id="NHYE01005666">
    <property type="protein sequence ID" value="PPQ64524.1"/>
    <property type="molecule type" value="Genomic_DNA"/>
</dbReference>
<dbReference type="InterPro" id="IPR027417">
    <property type="entry name" value="P-loop_NTPase"/>
</dbReference>
<evidence type="ECO:0000259" key="16">
    <source>
        <dbReference type="SMART" id="SM00382"/>
    </source>
</evidence>
<feature type="compositionally biased region" description="Polar residues" evidence="15">
    <location>
        <begin position="840"/>
        <end position="853"/>
    </location>
</feature>
<dbReference type="CDD" id="cd02037">
    <property type="entry name" value="Mrp_NBP35"/>
    <property type="match status" value="1"/>
</dbReference>
<dbReference type="OrthoDB" id="4199794at2759"/>
<keyword evidence="12" id="KW-0539">Nucleus</keyword>
<dbReference type="SUPFAM" id="SSF52540">
    <property type="entry name" value="P-loop containing nucleoside triphosphate hydrolases"/>
    <property type="match status" value="2"/>
</dbReference>
<keyword evidence="4 14" id="KW-0004">4Fe-4S</keyword>
<dbReference type="Pfam" id="PF10609">
    <property type="entry name" value="ParA"/>
    <property type="match status" value="1"/>
</dbReference>
<gene>
    <name evidence="17" type="ORF">CVT26_002063</name>
</gene>
<dbReference type="InterPro" id="IPR019591">
    <property type="entry name" value="Mrp/NBP35_ATP-bd"/>
</dbReference>
<dbReference type="SMART" id="SM00382">
    <property type="entry name" value="AAA"/>
    <property type="match status" value="2"/>
</dbReference>
<keyword evidence="11 14" id="KW-0411">Iron-sulfur</keyword>
<dbReference type="InterPro" id="IPR047854">
    <property type="entry name" value="RFC_lid"/>
</dbReference>
<comment type="function">
    <text evidence="14">Component of the cytosolic iron-sulfur (Fe/S) protein assembly (CIA) machinery. Required for maturation of extramitochondrial Fe-S proteins. The NBP35-CFD1 heterotetramer forms a Fe-S scaffold complex, mediating the de novo assembly of an Fe-S cluster and its transfer to target apoproteins.</text>
</comment>
<dbReference type="GO" id="GO:0016887">
    <property type="term" value="F:ATP hydrolysis activity"/>
    <property type="evidence" value="ECO:0007669"/>
    <property type="project" value="InterPro"/>
</dbReference>
<dbReference type="InterPro" id="IPR000808">
    <property type="entry name" value="Mrp-like_CS"/>
</dbReference>
<keyword evidence="6" id="KW-0235">DNA replication</keyword>
<dbReference type="FunFam" id="3.40.50.300:FF:001119">
    <property type="entry name" value="Iron-sulfur cluster carrier protein"/>
    <property type="match status" value="1"/>
</dbReference>
<dbReference type="InterPro" id="IPR028600">
    <property type="entry name" value="NUBP2/Cfd1_eukaryotes"/>
</dbReference>
<dbReference type="GO" id="GO:0051539">
    <property type="term" value="F:4 iron, 4 sulfur cluster binding"/>
    <property type="evidence" value="ECO:0007669"/>
    <property type="project" value="UniProtKB-UniRule"/>
</dbReference>
<evidence type="ECO:0000256" key="9">
    <source>
        <dbReference type="ARBA" id="ARBA00022840"/>
    </source>
</evidence>
<dbReference type="CDD" id="cd00009">
    <property type="entry name" value="AAA"/>
    <property type="match status" value="1"/>
</dbReference>